<dbReference type="EMBL" id="DS989849">
    <property type="protein sequence ID" value="EDX75474.1"/>
    <property type="molecule type" value="Genomic_DNA"/>
</dbReference>
<accession>B4VRM5</accession>
<dbReference type="Proteomes" id="UP000003835">
    <property type="component" value="Unassembled WGS sequence"/>
</dbReference>
<sequence>MGEGNWGAEVHRCHGTSGSKRKVVGAGFTNNILETTPNLTKPALFSATGAD</sequence>
<reference evidence="1 2" key="1">
    <citation type="submission" date="2008-07" db="EMBL/GenBank/DDBJ databases">
        <authorList>
            <person name="Tandeau de Marsac N."/>
            <person name="Ferriera S."/>
            <person name="Johnson J."/>
            <person name="Kravitz S."/>
            <person name="Beeson K."/>
            <person name="Sutton G."/>
            <person name="Rogers Y.-H."/>
            <person name="Friedman R."/>
            <person name="Frazier M."/>
            <person name="Venter J.C."/>
        </authorList>
    </citation>
    <scope>NUCLEOTIDE SEQUENCE [LARGE SCALE GENOMIC DNA]</scope>
    <source>
        <strain evidence="1 2">PCC 7420</strain>
    </source>
</reference>
<proteinExistence type="predicted"/>
<keyword evidence="2" id="KW-1185">Reference proteome</keyword>
<dbReference type="AlphaFoldDB" id="B4VRM5"/>
<evidence type="ECO:0000313" key="1">
    <source>
        <dbReference type="EMBL" id="EDX75474.1"/>
    </source>
</evidence>
<gene>
    <name evidence="1" type="ORF">MC7420_1392</name>
</gene>
<name>B4VRM5_9CYAN</name>
<protein>
    <submittedName>
        <fullName evidence="1">Uncharacterized protein</fullName>
    </submittedName>
</protein>
<organism evidence="1 2">
    <name type="scientific">Coleofasciculus chthonoplastes PCC 7420</name>
    <dbReference type="NCBI Taxonomy" id="118168"/>
    <lineage>
        <taxon>Bacteria</taxon>
        <taxon>Bacillati</taxon>
        <taxon>Cyanobacteriota</taxon>
        <taxon>Cyanophyceae</taxon>
        <taxon>Coleofasciculales</taxon>
        <taxon>Coleofasciculaceae</taxon>
        <taxon>Coleofasciculus</taxon>
    </lineage>
</organism>
<dbReference type="HOGENOM" id="CLU_3097685_0_0_3"/>
<evidence type="ECO:0000313" key="2">
    <source>
        <dbReference type="Proteomes" id="UP000003835"/>
    </source>
</evidence>